<dbReference type="InterPro" id="IPR001077">
    <property type="entry name" value="COMT_C"/>
</dbReference>
<dbReference type="InterPro" id="IPR036291">
    <property type="entry name" value="NAD(P)-bd_dom_sf"/>
</dbReference>
<evidence type="ECO:0000256" key="5">
    <source>
        <dbReference type="RuleBase" id="RU000363"/>
    </source>
</evidence>
<evidence type="ECO:0000313" key="8">
    <source>
        <dbReference type="EMBL" id="RLL97899.1"/>
    </source>
</evidence>
<dbReference type="PANTHER" id="PTHR43976:SF6">
    <property type="entry name" value="OXIDOREDUCTASE, PUTATIVE (AFU_ORTHOLOGUE AFUA_1G13950)-RELATED"/>
    <property type="match status" value="1"/>
</dbReference>
<dbReference type="PRINTS" id="PR00080">
    <property type="entry name" value="SDRFAMILY"/>
</dbReference>
<comment type="similarity">
    <text evidence="5">Belongs to the short-chain dehydrogenases/reductases (SDR) family.</text>
</comment>
<dbReference type="PANTHER" id="PTHR43976">
    <property type="entry name" value="SHORT CHAIN DEHYDROGENASE"/>
    <property type="match status" value="1"/>
</dbReference>
<evidence type="ECO:0000259" key="7">
    <source>
        <dbReference type="Pfam" id="PF00891"/>
    </source>
</evidence>
<dbReference type="OrthoDB" id="1274115at2759"/>
<sequence length="381" mass="41480">MAAKKLTWLITGCSSGFGLSLTRAAQAGGHRVIATSRNPSRTPELVAEIEGKGGKWVQLDVDSPQSGDVITELEKSGDHIDVLVNNAGFSIYAPIETITEEEMRSQMETMYFSPLRLIRAVLPHMRQRRSGVIVNMSSGASLDGIPTMGVYAGAKAGLDALTKILAKEVAPFNIRTLTVILGTFNTNMPNSVVLGKTPLPEDYKGTFTEQVQGLLVSGKIKPNGDKDKAMKALYQVVAGEGVGEGHEAEKLLPLGSDMTPRLKGVQDYLGHALEPVKGSRVYYMHGVLHDWSDEPARKILAMQRDAMTPGYSTLLIHDHIAPRALAHPHTTAYDLTMMVMVAGTERTEAHWEELLRSEGYKVVKIWRSPLAVQGIIEAELA</sequence>
<dbReference type="Pfam" id="PF00106">
    <property type="entry name" value="adh_short"/>
    <property type="match status" value="1"/>
</dbReference>
<dbReference type="Pfam" id="PF00891">
    <property type="entry name" value="Methyltransf_2"/>
    <property type="match status" value="1"/>
</dbReference>
<comment type="caution">
    <text evidence="8">The sequence shown here is derived from an EMBL/GenBank/DDBJ whole genome shotgun (WGS) entry which is preliminary data.</text>
</comment>
<dbReference type="InterPro" id="IPR002347">
    <property type="entry name" value="SDR_fam"/>
</dbReference>
<reference evidence="8 9" key="1">
    <citation type="submission" date="2018-08" db="EMBL/GenBank/DDBJ databases">
        <title>Draft genome sequences of two Aspergillus turcosus clinical strains isolated from bronchoalveolar lavage fluid: one azole-susceptible and the other azole-resistant.</title>
        <authorList>
            <person name="Parent-Michaud M."/>
            <person name="Dufresne P.J."/>
            <person name="Fournier E."/>
            <person name="Martineau C."/>
            <person name="Moreira S."/>
            <person name="Perkins V."/>
            <person name="De Repentigny L."/>
            <person name="Dufresne S.F."/>
        </authorList>
    </citation>
    <scope>NUCLEOTIDE SEQUENCE [LARGE SCALE GENOMIC DNA]</scope>
    <source>
        <strain evidence="8">HMR AF 1038</strain>
    </source>
</reference>
<keyword evidence="1" id="KW-0489">Methyltransferase</keyword>
<name>A0A3R7JH42_9EURO</name>
<gene>
    <name evidence="8" type="ORF">CFD26_104469</name>
</gene>
<evidence type="ECO:0000256" key="6">
    <source>
        <dbReference type="SAM" id="SignalP"/>
    </source>
</evidence>
<protein>
    <recommendedName>
        <fullName evidence="7">O-methyltransferase C-terminal domain-containing protein</fullName>
    </recommendedName>
</protein>
<dbReference type="EMBL" id="NIDN02000065">
    <property type="protein sequence ID" value="RLL97899.1"/>
    <property type="molecule type" value="Genomic_DNA"/>
</dbReference>
<dbReference type="GO" id="GO:0044550">
    <property type="term" value="P:secondary metabolite biosynthetic process"/>
    <property type="evidence" value="ECO:0007669"/>
    <property type="project" value="UniProtKB-ARBA"/>
</dbReference>
<organism evidence="8 9">
    <name type="scientific">Aspergillus turcosus</name>
    <dbReference type="NCBI Taxonomy" id="1245748"/>
    <lineage>
        <taxon>Eukaryota</taxon>
        <taxon>Fungi</taxon>
        <taxon>Dikarya</taxon>
        <taxon>Ascomycota</taxon>
        <taxon>Pezizomycotina</taxon>
        <taxon>Eurotiomycetes</taxon>
        <taxon>Eurotiomycetidae</taxon>
        <taxon>Eurotiales</taxon>
        <taxon>Aspergillaceae</taxon>
        <taxon>Aspergillus</taxon>
        <taxon>Aspergillus subgen. Fumigati</taxon>
    </lineage>
</organism>
<dbReference type="STRING" id="1245748.A0A3R7JH42"/>
<dbReference type="InterPro" id="IPR020904">
    <property type="entry name" value="Sc_DH/Rdtase_CS"/>
</dbReference>
<dbReference type="InterPro" id="IPR029063">
    <property type="entry name" value="SAM-dependent_MTases_sf"/>
</dbReference>
<dbReference type="PROSITE" id="PS00061">
    <property type="entry name" value="ADH_SHORT"/>
    <property type="match status" value="1"/>
</dbReference>
<proteinExistence type="inferred from homology"/>
<dbReference type="Gene3D" id="3.40.50.720">
    <property type="entry name" value="NAD(P)-binding Rossmann-like Domain"/>
    <property type="match status" value="1"/>
</dbReference>
<evidence type="ECO:0000256" key="1">
    <source>
        <dbReference type="ARBA" id="ARBA00022603"/>
    </source>
</evidence>
<feature type="domain" description="O-methyltransferase C-terminal" evidence="7">
    <location>
        <begin position="275"/>
        <end position="361"/>
    </location>
</feature>
<dbReference type="SUPFAM" id="SSF51735">
    <property type="entry name" value="NAD(P)-binding Rossmann-fold domains"/>
    <property type="match status" value="1"/>
</dbReference>
<keyword evidence="3" id="KW-0949">S-adenosyl-L-methionine</keyword>
<dbReference type="CDD" id="cd05374">
    <property type="entry name" value="17beta-HSD-like_SDR_c"/>
    <property type="match status" value="1"/>
</dbReference>
<keyword evidence="9" id="KW-1185">Reference proteome</keyword>
<dbReference type="InterPro" id="IPR051911">
    <property type="entry name" value="SDR_oxidoreductase"/>
</dbReference>
<evidence type="ECO:0000313" key="9">
    <source>
        <dbReference type="Proteomes" id="UP000215289"/>
    </source>
</evidence>
<dbReference type="InterPro" id="IPR016461">
    <property type="entry name" value="COMT-like"/>
</dbReference>
<feature type="chain" id="PRO_5018657213" description="O-methyltransferase C-terminal domain-containing protein" evidence="6">
    <location>
        <begin position="19"/>
        <end position="381"/>
    </location>
</feature>
<dbReference type="GO" id="GO:0032259">
    <property type="term" value="P:methylation"/>
    <property type="evidence" value="ECO:0007669"/>
    <property type="project" value="UniProtKB-KW"/>
</dbReference>
<keyword evidence="4" id="KW-0521">NADP</keyword>
<keyword evidence="2" id="KW-0808">Transferase</keyword>
<dbReference type="Gene3D" id="3.40.50.150">
    <property type="entry name" value="Vaccinia Virus protein VP39"/>
    <property type="match status" value="1"/>
</dbReference>
<dbReference type="SUPFAM" id="SSF53335">
    <property type="entry name" value="S-adenosyl-L-methionine-dependent methyltransferases"/>
    <property type="match status" value="1"/>
</dbReference>
<feature type="signal peptide" evidence="6">
    <location>
        <begin position="1"/>
        <end position="18"/>
    </location>
</feature>
<dbReference type="Proteomes" id="UP000215289">
    <property type="component" value="Unassembled WGS sequence"/>
</dbReference>
<dbReference type="GO" id="GO:0008171">
    <property type="term" value="F:O-methyltransferase activity"/>
    <property type="evidence" value="ECO:0007669"/>
    <property type="project" value="InterPro"/>
</dbReference>
<evidence type="ECO:0000256" key="3">
    <source>
        <dbReference type="ARBA" id="ARBA00022691"/>
    </source>
</evidence>
<dbReference type="PROSITE" id="PS51683">
    <property type="entry name" value="SAM_OMT_II"/>
    <property type="match status" value="1"/>
</dbReference>
<keyword evidence="6" id="KW-0732">Signal</keyword>
<accession>A0A3R7JH42</accession>
<evidence type="ECO:0000256" key="4">
    <source>
        <dbReference type="ARBA" id="ARBA00022857"/>
    </source>
</evidence>
<evidence type="ECO:0000256" key="2">
    <source>
        <dbReference type="ARBA" id="ARBA00022679"/>
    </source>
</evidence>
<dbReference type="PRINTS" id="PR00081">
    <property type="entry name" value="GDHRDH"/>
</dbReference>
<dbReference type="AlphaFoldDB" id="A0A3R7JH42"/>